<dbReference type="AlphaFoldDB" id="K4A0B3"/>
<evidence type="ECO:0000313" key="3">
    <source>
        <dbReference type="Proteomes" id="UP000004995"/>
    </source>
</evidence>
<reference evidence="2" key="2">
    <citation type="submission" date="2018-08" db="UniProtKB">
        <authorList>
            <consortium name="EnsemblPlants"/>
        </authorList>
    </citation>
    <scope>IDENTIFICATION</scope>
    <source>
        <strain evidence="2">Yugu1</strain>
    </source>
</reference>
<evidence type="ECO:0000256" key="1">
    <source>
        <dbReference type="SAM" id="MobiDB-lite"/>
    </source>
</evidence>
<dbReference type="EMBL" id="AGNK02001220">
    <property type="status" value="NOT_ANNOTATED_CDS"/>
    <property type="molecule type" value="Genomic_DNA"/>
</dbReference>
<reference evidence="3" key="1">
    <citation type="journal article" date="2012" name="Nat. Biotechnol.">
        <title>Reference genome sequence of the model plant Setaria.</title>
        <authorList>
            <person name="Bennetzen J.L."/>
            <person name="Schmutz J."/>
            <person name="Wang H."/>
            <person name="Percifield R."/>
            <person name="Hawkins J."/>
            <person name="Pontaroli A.C."/>
            <person name="Estep M."/>
            <person name="Feng L."/>
            <person name="Vaughn J.N."/>
            <person name="Grimwood J."/>
            <person name="Jenkins J."/>
            <person name="Barry K."/>
            <person name="Lindquist E."/>
            <person name="Hellsten U."/>
            <person name="Deshpande S."/>
            <person name="Wang X."/>
            <person name="Wu X."/>
            <person name="Mitros T."/>
            <person name="Triplett J."/>
            <person name="Yang X."/>
            <person name="Ye C.Y."/>
            <person name="Mauro-Herrera M."/>
            <person name="Wang L."/>
            <person name="Li P."/>
            <person name="Sharma M."/>
            <person name="Sharma R."/>
            <person name="Ronald P.C."/>
            <person name="Panaud O."/>
            <person name="Kellogg E.A."/>
            <person name="Brutnell T.P."/>
            <person name="Doust A.N."/>
            <person name="Tuskan G.A."/>
            <person name="Rokhsar D."/>
            <person name="Devos K.M."/>
        </authorList>
    </citation>
    <scope>NUCLEOTIDE SEQUENCE [LARGE SCALE GENOMIC DNA]</scope>
    <source>
        <strain evidence="3">cv. Yugu1</strain>
    </source>
</reference>
<feature type="region of interest" description="Disordered" evidence="1">
    <location>
        <begin position="51"/>
        <end position="110"/>
    </location>
</feature>
<organism evidence="2 3">
    <name type="scientific">Setaria italica</name>
    <name type="common">Foxtail millet</name>
    <name type="synonym">Panicum italicum</name>
    <dbReference type="NCBI Taxonomy" id="4555"/>
    <lineage>
        <taxon>Eukaryota</taxon>
        <taxon>Viridiplantae</taxon>
        <taxon>Streptophyta</taxon>
        <taxon>Embryophyta</taxon>
        <taxon>Tracheophyta</taxon>
        <taxon>Spermatophyta</taxon>
        <taxon>Magnoliopsida</taxon>
        <taxon>Liliopsida</taxon>
        <taxon>Poales</taxon>
        <taxon>Poaceae</taxon>
        <taxon>PACMAD clade</taxon>
        <taxon>Panicoideae</taxon>
        <taxon>Panicodae</taxon>
        <taxon>Paniceae</taxon>
        <taxon>Cenchrinae</taxon>
        <taxon>Setaria</taxon>
    </lineage>
</organism>
<accession>K4A0B3</accession>
<dbReference type="Gramene" id="KQL25522">
    <property type="protein sequence ID" value="KQL25522"/>
    <property type="gene ID" value="SETIT_032302mg"/>
</dbReference>
<dbReference type="InParanoid" id="K4A0B3"/>
<proteinExistence type="predicted"/>
<name>K4A0B3_SETIT</name>
<feature type="compositionally biased region" description="Polar residues" evidence="1">
    <location>
        <begin position="70"/>
        <end position="80"/>
    </location>
</feature>
<dbReference type="HOGENOM" id="CLU_2175431_0_0_1"/>
<protein>
    <submittedName>
        <fullName evidence="2">Uncharacterized protein</fullName>
    </submittedName>
</protein>
<dbReference type="EnsemblPlants" id="KQL25522">
    <property type="protein sequence ID" value="KQL25522"/>
    <property type="gene ID" value="SETIT_032302mg"/>
</dbReference>
<keyword evidence="3" id="KW-1185">Reference proteome</keyword>
<sequence>MLCHTLFLKKGKGLVLILKEAAILRKCFFVEQCKRAGCHFIKKKEVQRVRLQQPFPNTSHTHPRSLGSHLHQSTTNNSDQKNLRPLKGQGQRPDKELMQRRGPCHTQQYE</sequence>
<dbReference type="Proteomes" id="UP000004995">
    <property type="component" value="Unassembled WGS sequence"/>
</dbReference>
<evidence type="ECO:0000313" key="2">
    <source>
        <dbReference type="EnsemblPlants" id="KQL25522"/>
    </source>
</evidence>